<evidence type="ECO:0000256" key="3">
    <source>
        <dbReference type="ARBA" id="ARBA00022729"/>
    </source>
</evidence>
<feature type="chain" id="PRO_5003411332" description="Killer toxin-resistance protein 5" evidence="6">
    <location>
        <begin position="22"/>
        <end position="1389"/>
    </location>
</feature>
<evidence type="ECO:0000256" key="2">
    <source>
        <dbReference type="ARBA" id="ARBA00004319"/>
    </source>
</evidence>
<evidence type="ECO:0000259" key="7">
    <source>
        <dbReference type="Pfam" id="PF18401"/>
    </source>
</evidence>
<reference evidence="10 11" key="1">
    <citation type="journal article" date="2011" name="Proc. Natl. Acad. Sci. U.S.A.">
        <title>Evolutionary erosion of yeast sex chromosomes by mating-type switching accidents.</title>
        <authorList>
            <person name="Gordon J.L."/>
            <person name="Armisen D."/>
            <person name="Proux-Wera E."/>
            <person name="Oheigeartaigh S.S."/>
            <person name="Byrne K.P."/>
            <person name="Wolfe K.H."/>
        </authorList>
    </citation>
    <scope>NUCLEOTIDE SEQUENCE [LARGE SCALE GENOMIC DNA]</scope>
    <source>
        <strain evidence="11">ATCC 10597 / BCRC 20456 / CBS 421 / NBRC 0211 / NRRL Y-12639</strain>
    </source>
</reference>
<feature type="signal peptide" evidence="6">
    <location>
        <begin position="1"/>
        <end position="21"/>
    </location>
</feature>
<proteinExistence type="predicted"/>
<dbReference type="InterPro" id="IPR009448">
    <property type="entry name" value="UDP-g_GGtrans"/>
</dbReference>
<dbReference type="GO" id="GO:0018279">
    <property type="term" value="P:protein N-linked glycosylation via asparagine"/>
    <property type="evidence" value="ECO:0007669"/>
    <property type="project" value="TreeGrafter"/>
</dbReference>
<dbReference type="STRING" id="1071378.G0WBT1"/>
<evidence type="ECO:0000259" key="8">
    <source>
        <dbReference type="Pfam" id="PF18402"/>
    </source>
</evidence>
<evidence type="ECO:0000259" key="9">
    <source>
        <dbReference type="Pfam" id="PF18404"/>
    </source>
</evidence>
<dbReference type="OrthoDB" id="27683at2759"/>
<dbReference type="EMBL" id="HE580271">
    <property type="protein sequence ID" value="CCD25201.1"/>
    <property type="molecule type" value="Genomic_DNA"/>
</dbReference>
<dbReference type="KEGG" id="ndi:NDAI_0E03840"/>
<protein>
    <recommendedName>
        <fullName evidence="12">Killer toxin-resistance protein 5</fullName>
    </recommendedName>
</protein>
<keyword evidence="3 6" id="KW-0732">Signal</keyword>
<dbReference type="eggNOG" id="KOG1879">
    <property type="taxonomic scope" value="Eukaryota"/>
</dbReference>
<dbReference type="OMA" id="FIWRSTC"/>
<feature type="domain" description="UGGT thioredoxin-like" evidence="8">
    <location>
        <begin position="447"/>
        <end position="572"/>
    </location>
</feature>
<dbReference type="SUPFAM" id="SSF53448">
    <property type="entry name" value="Nucleotide-diphospho-sugar transferases"/>
    <property type="match status" value="1"/>
</dbReference>
<dbReference type="GO" id="GO:0051082">
    <property type="term" value="F:unfolded protein binding"/>
    <property type="evidence" value="ECO:0007669"/>
    <property type="project" value="TreeGrafter"/>
</dbReference>
<dbReference type="GO" id="GO:0036503">
    <property type="term" value="P:ERAD pathway"/>
    <property type="evidence" value="ECO:0007669"/>
    <property type="project" value="TreeGrafter"/>
</dbReference>
<evidence type="ECO:0000256" key="6">
    <source>
        <dbReference type="SAM" id="SignalP"/>
    </source>
</evidence>
<dbReference type="InterPro" id="IPR029044">
    <property type="entry name" value="Nucleotide-diphossugar_trans"/>
</dbReference>
<evidence type="ECO:0000256" key="4">
    <source>
        <dbReference type="ARBA" id="ARBA00022824"/>
    </source>
</evidence>
<sequence>MILINILLVLLTLAFRTFSIGLDVSSFGVHEAVVAWSILTHLSSSSLFSNEPTFHELEGLYSIITGLDESVDYEEIDLIPYIEQLLTEKYNNPDIASLFSLYTELYPMGIINNDLQKQLRHYAIEENENCFILNGKKYTKPDDIFYLKSNDLKQQALLPDSQIVLSNEYIISDAAAPATTTAENGNSPILTFYGCPNNNDLFNEFNRNLFSEITSKSGKFRFIWRSTCSIGSNNEEYKEIQFPLALTIKENSDFNSLSNKKTNEFKIPLDIPKRFQNDQYEHYNPSETELEELDMKVTYLISKYYKQTSNLTSTSKFAKGIINNFPLLMSQLIQVELPPTALKKIKKSNSDLEKFGVDYKMLGLYVNGQYIKLSSLNEFSLLNMIVKEHSHVSKLLFLFENMFPNTMKPTLSSVKKIINYFSSISLDNLNTLQPIKYNLHMIPGFSESVIYFNDIEIDSQYDELSNDISAFFQESKFGELPEYRQNWNELIFVIDFNNLQDESTIHALKGLITAINVITQGYPQRIGLLPLDTSQGTNLLVQRMIRKVYELKNFDLIELQSFLQELSEINEDVDLDMEDENYPSPNVNKLLKNLQIFETSIIIDGEIYPFKKNTWHYLIAKVIKKDVSYLKNELRQIANKIQNNAANPVKDVRSLLHMKSGNARHSKYTPDYFSDAVYTTMNNTVLFEIQERIVEYVASEEYNLLHTITLFDDFNTLSSLKRLQNLLENTYSGIRVRIIHNGSMKGKTWTKLKKVLEKKKNVKSQLSALIQQTKNNEYEGTSSINPNMLARWLPDISVPFVPGLSSFMIINGRFIHFEPTEIPTTTNFEAIIKREAQRTLQTTFSLIKEFPTLEDAKFNPDLIEMTSALLTKEFYHSTNVFDNGIEYSTENYFPRLNLDELLKFNSYTTLQSNSHNSIKPVDILLLIDPLEERSQKILSLISKLKNLSFINLQIILLPTEKLKIVPIERIYIDNPIEETYPLPNILMENFEVDIDIPSQFSSNNFQELKKISIEVHTFPTNSYPSQSQVDGIGGVCLELINSQGDVVDTTTTMATFGYGTLHANDINTKYQVRSCGDDFIIGSFSVNTYSDYIPVDSFSIADFTPIKLYVQVMKNPNFHEKVKKVDDNNYHVFTLLKDDPDEETIYQDMVFSLLKNPERKQDSILHFWIIDQPFFSQEFREFIRLINEETENLRGIIHLFSYDWPSWLRPQRFRSRTLDVSKILFLDTLFPQNISKVLYMNPVAQNIVDPAKVIDQYNVDNAFSMLKMNGKGYWNEGYWSKMLDENNLEFYSVNPFFLINLENVRKNEVCEKLRVHYQRLTTNINSLQVIDQDLLNDIQLLVPISALPDKLRTISVHSTETNFLQWKQNKEQKYSQIKTTQEQISHDEL</sequence>
<dbReference type="InterPro" id="IPR040497">
    <property type="entry name" value="Glyco_transf_24"/>
</dbReference>
<evidence type="ECO:0000313" key="10">
    <source>
        <dbReference type="EMBL" id="CCD25201.1"/>
    </source>
</evidence>
<dbReference type="PANTHER" id="PTHR11226">
    <property type="entry name" value="UDP-GLUCOSE GLYCOPROTEIN:GLUCOSYLTRANSFERASE"/>
    <property type="match status" value="1"/>
</dbReference>
<comment type="cofactor">
    <cofactor evidence="1">
        <name>Ca(2+)</name>
        <dbReference type="ChEBI" id="CHEBI:29108"/>
    </cofactor>
</comment>
<gene>
    <name evidence="10" type="primary">NDAI0E03840</name>
    <name evidence="10" type="ordered locus">NDAI_0E03840</name>
</gene>
<dbReference type="GO" id="GO:0005788">
    <property type="term" value="C:endoplasmic reticulum lumen"/>
    <property type="evidence" value="ECO:0007669"/>
    <property type="project" value="UniProtKB-SubCell"/>
</dbReference>
<feature type="domain" description="Glucosyltransferase 24 catalytic" evidence="9">
    <location>
        <begin position="1145"/>
        <end position="1351"/>
    </location>
</feature>
<dbReference type="GeneID" id="11498779"/>
<comment type="subcellular location">
    <subcellularLocation>
        <location evidence="2">Endoplasmic reticulum lumen</location>
    </subcellularLocation>
</comment>
<evidence type="ECO:0000313" key="11">
    <source>
        <dbReference type="Proteomes" id="UP000000689"/>
    </source>
</evidence>
<accession>G0WBT1</accession>
<dbReference type="Pfam" id="PF18402">
    <property type="entry name" value="Thioredoxin_14"/>
    <property type="match status" value="1"/>
</dbReference>
<dbReference type="GO" id="GO:0003980">
    <property type="term" value="F:UDP-glucose:glycoprotein glucosyltransferase activity"/>
    <property type="evidence" value="ECO:0007669"/>
    <property type="project" value="EnsemblFungi"/>
</dbReference>
<dbReference type="Proteomes" id="UP000000689">
    <property type="component" value="Chromosome 5"/>
</dbReference>
<keyword evidence="11" id="KW-1185">Reference proteome</keyword>
<dbReference type="PANTHER" id="PTHR11226:SF0">
    <property type="entry name" value="UDP-GLUCOSE:GLYCOPROTEIN GLUCOSYLTRANSFERASE"/>
    <property type="match status" value="1"/>
</dbReference>
<name>G0WBT1_NAUDC</name>
<evidence type="ECO:0000256" key="1">
    <source>
        <dbReference type="ARBA" id="ARBA00001913"/>
    </source>
</evidence>
<keyword evidence="5" id="KW-0325">Glycoprotein</keyword>
<evidence type="ECO:0008006" key="12">
    <source>
        <dbReference type="Google" id="ProtNLM"/>
    </source>
</evidence>
<dbReference type="InterPro" id="IPR040694">
    <property type="entry name" value="UGGT_TRXL_2"/>
</dbReference>
<organism evidence="10 11">
    <name type="scientific">Naumovozyma dairenensis (strain ATCC 10597 / BCRC 20456 / CBS 421 / NBRC 0211 / NRRL Y-12639)</name>
    <name type="common">Saccharomyces dairenensis</name>
    <dbReference type="NCBI Taxonomy" id="1071378"/>
    <lineage>
        <taxon>Eukaryota</taxon>
        <taxon>Fungi</taxon>
        <taxon>Dikarya</taxon>
        <taxon>Ascomycota</taxon>
        <taxon>Saccharomycotina</taxon>
        <taxon>Saccharomycetes</taxon>
        <taxon>Saccharomycetales</taxon>
        <taxon>Saccharomycetaceae</taxon>
        <taxon>Naumovozyma</taxon>
    </lineage>
</organism>
<dbReference type="HOGENOM" id="CLU_002668_1_0_1"/>
<keyword evidence="4" id="KW-0256">Endoplasmic reticulum</keyword>
<dbReference type="InterPro" id="IPR040692">
    <property type="entry name" value="UGGT_TRXL_3"/>
</dbReference>
<evidence type="ECO:0000256" key="5">
    <source>
        <dbReference type="ARBA" id="ARBA00023180"/>
    </source>
</evidence>
<dbReference type="Pfam" id="PF18404">
    <property type="entry name" value="Glyco_transf_24"/>
    <property type="match status" value="1"/>
</dbReference>
<dbReference type="RefSeq" id="XP_003670444.1">
    <property type="nucleotide sequence ID" value="XM_003670396.1"/>
</dbReference>
<feature type="domain" description="UGGT thioredoxin-like" evidence="7">
    <location>
        <begin position="286"/>
        <end position="395"/>
    </location>
</feature>
<dbReference type="Pfam" id="PF18401">
    <property type="entry name" value="Thioredoxin_13"/>
    <property type="match status" value="1"/>
</dbReference>
<dbReference type="GO" id="GO:0070880">
    <property type="term" value="P:fungal-type cell wall beta-glucan biosynthetic process"/>
    <property type="evidence" value="ECO:0007669"/>
    <property type="project" value="EnsemblFungi"/>
</dbReference>